<dbReference type="InterPro" id="IPR044992">
    <property type="entry name" value="ChyE-like"/>
</dbReference>
<dbReference type="PROSITE" id="PS51273">
    <property type="entry name" value="GATASE_TYPE_1"/>
    <property type="match status" value="1"/>
</dbReference>
<accession>A0ABW2SLJ6</accession>
<gene>
    <name evidence="2" type="ORF">ACFQWG_07345</name>
</gene>
<evidence type="ECO:0000313" key="2">
    <source>
        <dbReference type="EMBL" id="MFC7581012.1"/>
    </source>
</evidence>
<dbReference type="EMBL" id="JBHTEF010000001">
    <property type="protein sequence ID" value="MFC7581012.1"/>
    <property type="molecule type" value="Genomic_DNA"/>
</dbReference>
<dbReference type="InterPro" id="IPR029062">
    <property type="entry name" value="Class_I_gatase-like"/>
</dbReference>
<comment type="caution">
    <text evidence="2">The sequence shown here is derived from an EMBL/GenBank/DDBJ whole genome shotgun (WGS) entry which is preliminary data.</text>
</comment>
<dbReference type="InterPro" id="IPR017926">
    <property type="entry name" value="GATASE"/>
</dbReference>
<evidence type="ECO:0000313" key="3">
    <source>
        <dbReference type="Proteomes" id="UP001596527"/>
    </source>
</evidence>
<dbReference type="PANTHER" id="PTHR42695">
    <property type="entry name" value="GLUTAMINE AMIDOTRANSFERASE YLR126C-RELATED"/>
    <property type="match status" value="1"/>
</dbReference>
<dbReference type="RefSeq" id="WP_380973792.1">
    <property type="nucleotide sequence ID" value="NZ_JBHTEF010000001.1"/>
</dbReference>
<reference evidence="3" key="1">
    <citation type="journal article" date="2019" name="Int. J. Syst. Evol. Microbiol.">
        <title>The Global Catalogue of Microorganisms (GCM) 10K type strain sequencing project: providing services to taxonomists for standard genome sequencing and annotation.</title>
        <authorList>
            <consortium name="The Broad Institute Genomics Platform"/>
            <consortium name="The Broad Institute Genome Sequencing Center for Infectious Disease"/>
            <person name="Wu L."/>
            <person name="Ma J."/>
        </authorList>
    </citation>
    <scope>NUCLEOTIDE SEQUENCE [LARGE SCALE GENOMIC DNA]</scope>
    <source>
        <strain evidence="3">CCUG 56698</strain>
    </source>
</reference>
<dbReference type="SUPFAM" id="SSF52317">
    <property type="entry name" value="Class I glutamine amidotransferase-like"/>
    <property type="match status" value="1"/>
</dbReference>
<protein>
    <submittedName>
        <fullName evidence="2">Glutamine amidotransferase</fullName>
    </submittedName>
</protein>
<keyword evidence="2" id="KW-0315">Glutamine amidotransferase</keyword>
<proteinExistence type="predicted"/>
<organism evidence="2 3">
    <name type="scientific">Schaalia naturae</name>
    <dbReference type="NCBI Taxonomy" id="635203"/>
    <lineage>
        <taxon>Bacteria</taxon>
        <taxon>Bacillati</taxon>
        <taxon>Actinomycetota</taxon>
        <taxon>Actinomycetes</taxon>
        <taxon>Actinomycetales</taxon>
        <taxon>Actinomycetaceae</taxon>
        <taxon>Schaalia</taxon>
    </lineage>
</organism>
<dbReference type="NCBIfam" id="NF005458">
    <property type="entry name" value="PRK07053.1"/>
    <property type="match status" value="1"/>
</dbReference>
<feature type="domain" description="Glutamine amidotransferase" evidence="1">
    <location>
        <begin position="44"/>
        <end position="184"/>
    </location>
</feature>
<evidence type="ECO:0000259" key="1">
    <source>
        <dbReference type="Pfam" id="PF00117"/>
    </source>
</evidence>
<keyword evidence="3" id="KW-1185">Reference proteome</keyword>
<dbReference type="Gene3D" id="3.40.50.880">
    <property type="match status" value="1"/>
</dbReference>
<sequence>MTARAVAVRHVPFEDLGLLAPLLEARGYRTSYLDAGIDPLTAQAAVEPDLLVVLGGPIGVHDTRDYPFLEEEKAAVRARAESGRPLLGICLGAQLVAEAFGAPVGPAGRAEIGYAPLQLTEPGRTSALRFLEDVPVLHWHGDQFGIPSGADRLAGTPGVPNQAFSRGPGVLALQFHLEADHRRLERWLIGHAYELAARGVSPGKIRAEALAHGDLLARGASEAFGAWLDDIETAADRR</sequence>
<name>A0ABW2SLJ6_9ACTO</name>
<dbReference type="PANTHER" id="PTHR42695:SF5">
    <property type="entry name" value="GLUTAMINE AMIDOTRANSFERASE YLR126C-RELATED"/>
    <property type="match status" value="1"/>
</dbReference>
<dbReference type="Proteomes" id="UP001596527">
    <property type="component" value="Unassembled WGS sequence"/>
</dbReference>
<dbReference type="CDD" id="cd01741">
    <property type="entry name" value="GATase1_1"/>
    <property type="match status" value="1"/>
</dbReference>
<dbReference type="Pfam" id="PF00117">
    <property type="entry name" value="GATase"/>
    <property type="match status" value="1"/>
</dbReference>